<reference evidence="1 2" key="3">
    <citation type="journal article" date="2022" name="Microbiol. Spectr.">
        <title>Folding features and dynamics of 3D genome architecture in plant fungal pathogens.</title>
        <authorList>
            <person name="Xia C."/>
        </authorList>
    </citation>
    <scope>NUCLEOTIDE SEQUENCE [LARGE SCALE GENOMIC DNA]</scope>
    <source>
        <strain evidence="1 2">93-210</strain>
    </source>
</reference>
<accession>A0ACC0DP44</accession>
<gene>
    <name evidence="1" type="ORF">MJO28_016487</name>
</gene>
<proteinExistence type="predicted"/>
<keyword evidence="2" id="KW-1185">Reference proteome</keyword>
<evidence type="ECO:0000313" key="2">
    <source>
        <dbReference type="Proteomes" id="UP001060170"/>
    </source>
</evidence>
<reference evidence="2" key="2">
    <citation type="journal article" date="2018" name="Mol. Plant Microbe Interact.">
        <title>Genome sequence resources for the wheat stripe rust pathogen (Puccinia striiformis f. sp. tritici) and the barley stripe rust pathogen (Puccinia striiformis f. sp. hordei).</title>
        <authorList>
            <person name="Xia C."/>
            <person name="Wang M."/>
            <person name="Yin C."/>
            <person name="Cornejo O.E."/>
            <person name="Hulbert S.H."/>
            <person name="Chen X."/>
        </authorList>
    </citation>
    <scope>NUCLEOTIDE SEQUENCE [LARGE SCALE GENOMIC DNA]</scope>
    <source>
        <strain evidence="2">93-210</strain>
    </source>
</reference>
<sequence>MLQNVVHCQDFINLGTLDYFLGLLGLRSIPYDFATTPAAQASSSTIRIVNKENGEEEGHSSSLTASSIPRTSLVVEDQDRQYGSSSSEESAIRSSSYQTLL</sequence>
<name>A0ACC0DP44_9BASI</name>
<protein>
    <submittedName>
        <fullName evidence="1">Uncharacterized protein</fullName>
    </submittedName>
</protein>
<comment type="caution">
    <text evidence="1">The sequence shown here is derived from an EMBL/GenBank/DDBJ whole genome shotgun (WGS) entry which is preliminary data.</text>
</comment>
<dbReference type="Proteomes" id="UP001060170">
    <property type="component" value="Chromosome 18"/>
</dbReference>
<evidence type="ECO:0000313" key="1">
    <source>
        <dbReference type="EMBL" id="KAI7935616.1"/>
    </source>
</evidence>
<dbReference type="EMBL" id="CM045882">
    <property type="protein sequence ID" value="KAI7935616.1"/>
    <property type="molecule type" value="Genomic_DNA"/>
</dbReference>
<reference evidence="2" key="1">
    <citation type="journal article" date="2018" name="BMC Genomics">
        <title>Genomic insights into host adaptation between the wheat stripe rust pathogen (Puccinia striiformis f. sp. tritici) and the barley stripe rust pathogen (Puccinia striiformis f. sp. hordei).</title>
        <authorList>
            <person name="Xia C."/>
            <person name="Wang M."/>
            <person name="Yin C."/>
            <person name="Cornejo O.E."/>
            <person name="Hulbert S.H."/>
            <person name="Chen X."/>
        </authorList>
    </citation>
    <scope>NUCLEOTIDE SEQUENCE [LARGE SCALE GENOMIC DNA]</scope>
    <source>
        <strain evidence="2">93-210</strain>
    </source>
</reference>
<organism evidence="1 2">
    <name type="scientific">Puccinia striiformis f. sp. tritici</name>
    <dbReference type="NCBI Taxonomy" id="168172"/>
    <lineage>
        <taxon>Eukaryota</taxon>
        <taxon>Fungi</taxon>
        <taxon>Dikarya</taxon>
        <taxon>Basidiomycota</taxon>
        <taxon>Pucciniomycotina</taxon>
        <taxon>Pucciniomycetes</taxon>
        <taxon>Pucciniales</taxon>
        <taxon>Pucciniaceae</taxon>
        <taxon>Puccinia</taxon>
    </lineage>
</organism>